<accession>M9RBT1</accession>
<sequence>MIRPKLPRSLLPLPAFLAAMGTPMRGRMAGGTKRSVWEVLWMRELPEMHGQETTKEEVGKGVDAAKIFRRAERKSSRFNFKCIQTAGPCHRLTPSHYT</sequence>
<dbReference type="EMBL" id="CP003740">
    <property type="protein sequence ID" value="AGI69223.1"/>
    <property type="molecule type" value="Genomic_DNA"/>
</dbReference>
<dbReference type="KEGG" id="oat:OAN307_c37690"/>
<dbReference type="AlphaFoldDB" id="M9RBT1"/>
<dbReference type="Proteomes" id="UP000005307">
    <property type="component" value="Chromosome"/>
</dbReference>
<organism evidence="1 2">
    <name type="scientific">Octadecabacter antarcticus 307</name>
    <dbReference type="NCBI Taxonomy" id="391626"/>
    <lineage>
        <taxon>Bacteria</taxon>
        <taxon>Pseudomonadati</taxon>
        <taxon>Pseudomonadota</taxon>
        <taxon>Alphaproteobacteria</taxon>
        <taxon>Rhodobacterales</taxon>
        <taxon>Roseobacteraceae</taxon>
        <taxon>Octadecabacter</taxon>
    </lineage>
</organism>
<dbReference type="STRING" id="391626.OAN307_c37690"/>
<gene>
    <name evidence="1" type="ORF">OAN307_c37690</name>
</gene>
<keyword evidence="2" id="KW-1185">Reference proteome</keyword>
<evidence type="ECO:0000313" key="1">
    <source>
        <dbReference type="EMBL" id="AGI69223.1"/>
    </source>
</evidence>
<name>M9RBT1_9RHOB</name>
<proteinExistence type="predicted"/>
<protein>
    <submittedName>
        <fullName evidence="1">Uncharacterized protein</fullName>
    </submittedName>
</protein>
<evidence type="ECO:0000313" key="2">
    <source>
        <dbReference type="Proteomes" id="UP000005307"/>
    </source>
</evidence>
<reference evidence="1 2" key="1">
    <citation type="journal article" date="2013" name="PLoS ONE">
        <title>Poles Apart: Arctic and Antarctic Octadecabacter strains Share High Genome Plasticity and a New Type of Xanthorhodopsin.</title>
        <authorList>
            <person name="Vollmers J."/>
            <person name="Voget S."/>
            <person name="Dietrich S."/>
            <person name="Gollnow K."/>
            <person name="Smits M."/>
            <person name="Meyer K."/>
            <person name="Brinkhoff T."/>
            <person name="Simon M."/>
            <person name="Daniel R."/>
        </authorList>
    </citation>
    <scope>NUCLEOTIDE SEQUENCE [LARGE SCALE GENOMIC DNA]</scope>
    <source>
        <strain evidence="1 2">307</strain>
    </source>
</reference>
<dbReference type="HOGENOM" id="CLU_2330995_0_0_5"/>